<reference evidence="2 3" key="1">
    <citation type="submission" date="2016-07" db="EMBL/GenBank/DDBJ databases">
        <title>Genome analysis of Burkholderia fungorum ES3-20.</title>
        <authorList>
            <person name="Xu D."/>
            <person name="Yao R."/>
            <person name="Zheng S."/>
        </authorList>
    </citation>
    <scope>NUCLEOTIDE SEQUENCE [LARGE SCALE GENOMIC DNA]</scope>
    <source>
        <strain evidence="2 3">ES3-20</strain>
    </source>
</reference>
<feature type="compositionally biased region" description="Basic and acidic residues" evidence="1">
    <location>
        <begin position="16"/>
        <end position="60"/>
    </location>
</feature>
<proteinExistence type="predicted"/>
<name>A0A3R7HDE0_9BURK</name>
<sequence>MSLFHDQGKSNSAVDSIHRDQEHIHKDRYPDGLSSDGKHKIAERIKRDLPPLADRSDAAA</sequence>
<accession>A0A3R7HDE0</accession>
<evidence type="ECO:0000313" key="3">
    <source>
        <dbReference type="Proteomes" id="UP000283709"/>
    </source>
</evidence>
<dbReference type="Proteomes" id="UP000283709">
    <property type="component" value="Unassembled WGS sequence"/>
</dbReference>
<dbReference type="EMBL" id="MCAS01000044">
    <property type="protein sequence ID" value="RKF35986.1"/>
    <property type="molecule type" value="Genomic_DNA"/>
</dbReference>
<gene>
    <name evidence="2" type="ORF">BCY88_37275</name>
</gene>
<dbReference type="AlphaFoldDB" id="A0A3R7HDE0"/>
<feature type="region of interest" description="Disordered" evidence="1">
    <location>
        <begin position="1"/>
        <end position="60"/>
    </location>
</feature>
<evidence type="ECO:0000313" key="2">
    <source>
        <dbReference type="EMBL" id="RKF35986.1"/>
    </source>
</evidence>
<organism evidence="2 3">
    <name type="scientific">Paraburkholderia fungorum</name>
    <dbReference type="NCBI Taxonomy" id="134537"/>
    <lineage>
        <taxon>Bacteria</taxon>
        <taxon>Pseudomonadati</taxon>
        <taxon>Pseudomonadota</taxon>
        <taxon>Betaproteobacteria</taxon>
        <taxon>Burkholderiales</taxon>
        <taxon>Burkholderiaceae</taxon>
        <taxon>Paraburkholderia</taxon>
    </lineage>
</organism>
<evidence type="ECO:0000256" key="1">
    <source>
        <dbReference type="SAM" id="MobiDB-lite"/>
    </source>
</evidence>
<comment type="caution">
    <text evidence="2">The sequence shown here is derived from an EMBL/GenBank/DDBJ whole genome shotgun (WGS) entry which is preliminary data.</text>
</comment>
<protein>
    <submittedName>
        <fullName evidence="2">Uncharacterized protein</fullName>
    </submittedName>
</protein>